<proteinExistence type="inferred from homology"/>
<dbReference type="Gene3D" id="3.40.850.10">
    <property type="entry name" value="Kinesin motor domain"/>
    <property type="match status" value="1"/>
</dbReference>
<dbReference type="PROSITE" id="PS50067">
    <property type="entry name" value="KINESIN_MOTOR_2"/>
    <property type="match status" value="1"/>
</dbReference>
<evidence type="ECO:0000259" key="4">
    <source>
        <dbReference type="PROSITE" id="PS50067"/>
    </source>
</evidence>
<accession>H2KNM0</accession>
<dbReference type="GO" id="GO:0008017">
    <property type="term" value="F:microtubule binding"/>
    <property type="evidence" value="ECO:0007669"/>
    <property type="project" value="InterPro"/>
</dbReference>
<reference key="2">
    <citation type="submission" date="2011-10" db="EMBL/GenBank/DDBJ databases">
        <title>The genome and transcriptome sequence of Clonorchis sinensis provide insights into the carcinogenic liver fluke.</title>
        <authorList>
            <person name="Wang X."/>
            <person name="Huang Y."/>
            <person name="Chen W."/>
            <person name="Liu H."/>
            <person name="Guo L."/>
            <person name="Chen Y."/>
            <person name="Luo F."/>
            <person name="Zhou W."/>
            <person name="Sun J."/>
            <person name="Mao Q."/>
            <person name="Liang P."/>
            <person name="Zhou C."/>
            <person name="Tian Y."/>
            <person name="Men J."/>
            <person name="Lv X."/>
            <person name="Huang L."/>
            <person name="Zhou J."/>
            <person name="Hu Y."/>
            <person name="Li R."/>
            <person name="Zhang F."/>
            <person name="Lei H."/>
            <person name="Li X."/>
            <person name="Hu X."/>
            <person name="Liang C."/>
            <person name="Xu J."/>
            <person name="Wu Z."/>
            <person name="Yu X."/>
        </authorList>
    </citation>
    <scope>NUCLEOTIDE SEQUENCE</scope>
    <source>
        <strain>Henan</strain>
    </source>
</reference>
<organism evidence="5 6">
    <name type="scientific">Clonorchis sinensis</name>
    <name type="common">Chinese liver fluke</name>
    <dbReference type="NCBI Taxonomy" id="79923"/>
    <lineage>
        <taxon>Eukaryota</taxon>
        <taxon>Metazoa</taxon>
        <taxon>Spiralia</taxon>
        <taxon>Lophotrochozoa</taxon>
        <taxon>Platyhelminthes</taxon>
        <taxon>Trematoda</taxon>
        <taxon>Digenea</taxon>
        <taxon>Opisthorchiida</taxon>
        <taxon>Opisthorchiata</taxon>
        <taxon>Opisthorchiidae</taxon>
        <taxon>Clonorchis</taxon>
    </lineage>
</organism>
<reference evidence="5" key="1">
    <citation type="journal article" date="2011" name="Genome Biol.">
        <title>The draft genome of the carcinogenic human liver fluke Clonorchis sinensis.</title>
        <authorList>
            <person name="Wang X."/>
            <person name="Chen W."/>
            <person name="Huang Y."/>
            <person name="Sun J."/>
            <person name="Men J."/>
            <person name="Liu H."/>
            <person name="Luo F."/>
            <person name="Guo L."/>
            <person name="Lv X."/>
            <person name="Deng C."/>
            <person name="Zhou C."/>
            <person name="Fan Y."/>
            <person name="Li X."/>
            <person name="Huang L."/>
            <person name="Hu Y."/>
            <person name="Liang C."/>
            <person name="Hu X."/>
            <person name="Xu J."/>
            <person name="Yu X."/>
        </authorList>
    </citation>
    <scope>NUCLEOTIDE SEQUENCE [LARGE SCALE GENOMIC DNA]</scope>
    <source>
        <strain evidence="5">Henan</strain>
    </source>
</reference>
<dbReference type="InterPro" id="IPR027417">
    <property type="entry name" value="P-loop_NTPase"/>
</dbReference>
<feature type="domain" description="Kinesin motor" evidence="4">
    <location>
        <begin position="1"/>
        <end position="81"/>
    </location>
</feature>
<comment type="similarity">
    <text evidence="3">Belongs to the TRAFAC class myosin-kinesin ATPase superfamily. Kinesin family.</text>
</comment>
<dbReference type="Proteomes" id="UP000008909">
    <property type="component" value="Unassembled WGS sequence"/>
</dbReference>
<protein>
    <submittedName>
        <fullName evidence="5">Kinesin family member 3/17</fullName>
    </submittedName>
</protein>
<sequence>MGSHYQLNKWAFLNAVCFHLHSVNRKKPFLVHASHFEMYNKETRDFLANDVVIKVELKESPDKRSFLNGLTMHDLSSSDKC</sequence>
<evidence type="ECO:0000313" key="5">
    <source>
        <dbReference type="EMBL" id="GAA31481.1"/>
    </source>
</evidence>
<dbReference type="SUPFAM" id="SSF52540">
    <property type="entry name" value="P-loop containing nucleoside triphosphate hydrolases"/>
    <property type="match status" value="1"/>
</dbReference>
<name>H2KNM0_CLOSI</name>
<evidence type="ECO:0000313" key="6">
    <source>
        <dbReference type="Proteomes" id="UP000008909"/>
    </source>
</evidence>
<keyword evidence="6" id="KW-1185">Reference proteome</keyword>
<keyword evidence="2" id="KW-0067">ATP-binding</keyword>
<evidence type="ECO:0000256" key="2">
    <source>
        <dbReference type="ARBA" id="ARBA00022840"/>
    </source>
</evidence>
<dbReference type="GO" id="GO:0007018">
    <property type="term" value="P:microtubule-based movement"/>
    <property type="evidence" value="ECO:0007669"/>
    <property type="project" value="InterPro"/>
</dbReference>
<evidence type="ECO:0000256" key="1">
    <source>
        <dbReference type="ARBA" id="ARBA00022741"/>
    </source>
</evidence>
<dbReference type="InterPro" id="IPR036961">
    <property type="entry name" value="Kinesin_motor_dom_sf"/>
</dbReference>
<dbReference type="EMBL" id="DF142840">
    <property type="protein sequence ID" value="GAA31481.1"/>
    <property type="molecule type" value="Genomic_DNA"/>
</dbReference>
<keyword evidence="1" id="KW-0547">Nucleotide-binding</keyword>
<dbReference type="GO" id="GO:0003777">
    <property type="term" value="F:microtubule motor activity"/>
    <property type="evidence" value="ECO:0007669"/>
    <property type="project" value="InterPro"/>
</dbReference>
<comment type="caution">
    <text evidence="3">Lacks conserved residue(s) required for the propagation of feature annotation.</text>
</comment>
<gene>
    <name evidence="5" type="ORF">CLF_100402</name>
</gene>
<dbReference type="AlphaFoldDB" id="H2KNM0"/>
<evidence type="ECO:0000256" key="3">
    <source>
        <dbReference type="PROSITE-ProRule" id="PRU00283"/>
    </source>
</evidence>
<dbReference type="InterPro" id="IPR001752">
    <property type="entry name" value="Kinesin_motor_dom"/>
</dbReference>
<dbReference type="GO" id="GO:0005524">
    <property type="term" value="F:ATP binding"/>
    <property type="evidence" value="ECO:0007669"/>
    <property type="project" value="UniProtKB-KW"/>
</dbReference>